<dbReference type="Proteomes" id="UP001387364">
    <property type="component" value="Chromosome"/>
</dbReference>
<reference evidence="1 2" key="1">
    <citation type="submission" date="2024-02" db="EMBL/GenBank/DDBJ databases">
        <title>Seven novel Bacillus-like species.</title>
        <authorList>
            <person name="Liu G."/>
        </authorList>
    </citation>
    <scope>NUCLEOTIDE SEQUENCE [LARGE SCALE GENOMIC DNA]</scope>
    <source>
        <strain evidence="1 2">FJAT-52991</strain>
    </source>
</reference>
<dbReference type="RefSeq" id="WP_338754262.1">
    <property type="nucleotide sequence ID" value="NZ_CP147404.1"/>
</dbReference>
<evidence type="ECO:0000313" key="1">
    <source>
        <dbReference type="EMBL" id="WXB94520.1"/>
    </source>
</evidence>
<evidence type="ECO:0000313" key="2">
    <source>
        <dbReference type="Proteomes" id="UP001387364"/>
    </source>
</evidence>
<protein>
    <submittedName>
        <fullName evidence="1">Uncharacterized protein</fullName>
    </submittedName>
</protein>
<organism evidence="1 2">
    <name type="scientific">Bacillus kandeliae</name>
    <dbReference type="NCBI Taxonomy" id="3129297"/>
    <lineage>
        <taxon>Bacteria</taxon>
        <taxon>Bacillati</taxon>
        <taxon>Bacillota</taxon>
        <taxon>Bacilli</taxon>
        <taxon>Bacillales</taxon>
        <taxon>Bacillaceae</taxon>
        <taxon>Bacillus</taxon>
    </lineage>
</organism>
<name>A0ABZ2NB91_9BACI</name>
<proteinExistence type="predicted"/>
<keyword evidence="2" id="KW-1185">Reference proteome</keyword>
<gene>
    <name evidence="1" type="ORF">WDJ61_07795</name>
</gene>
<accession>A0ABZ2NB91</accession>
<dbReference type="EMBL" id="CP147404">
    <property type="protein sequence ID" value="WXB94520.1"/>
    <property type="molecule type" value="Genomic_DNA"/>
</dbReference>
<sequence>MGLLIESQIKSLSVEGLHLLVADAQYRIGSHIAGGDPVDVYVEQQRYILDLVQEELQRRK</sequence>